<sequence length="85" mass="9412">MSLRQIAKELGISPAYLSYMLNGKRPWRKDLYQRYLGVVNTFVNSDEEGVNSQIKRPPRSAVSSGAYKVGAGRGTRTHTPAKVAD</sequence>
<reference evidence="3" key="1">
    <citation type="submission" date="2018-05" db="EMBL/GenBank/DDBJ databases">
        <authorList>
            <person name="Lanie J.A."/>
            <person name="Ng W.-L."/>
            <person name="Kazmierczak K.M."/>
            <person name="Andrzejewski T.M."/>
            <person name="Davidsen T.M."/>
            <person name="Wayne K.J."/>
            <person name="Tettelin H."/>
            <person name="Glass J.I."/>
            <person name="Rusch D."/>
            <person name="Podicherti R."/>
            <person name="Tsui H.-C.T."/>
            <person name="Winkler M.E."/>
        </authorList>
    </citation>
    <scope>NUCLEOTIDE SEQUENCE</scope>
</reference>
<accession>A0A383B2Y9</accession>
<dbReference type="InterPro" id="IPR001387">
    <property type="entry name" value="Cro/C1-type_HTH"/>
</dbReference>
<dbReference type="PROSITE" id="PS50943">
    <property type="entry name" value="HTH_CROC1"/>
    <property type="match status" value="1"/>
</dbReference>
<dbReference type="AlphaFoldDB" id="A0A383B2Y9"/>
<dbReference type="Pfam" id="PF01381">
    <property type="entry name" value="HTH_3"/>
    <property type="match status" value="1"/>
</dbReference>
<gene>
    <name evidence="3" type="ORF">METZ01_LOCUS467108</name>
</gene>
<feature type="region of interest" description="Disordered" evidence="1">
    <location>
        <begin position="47"/>
        <end position="85"/>
    </location>
</feature>
<dbReference type="SUPFAM" id="SSF47413">
    <property type="entry name" value="lambda repressor-like DNA-binding domains"/>
    <property type="match status" value="1"/>
</dbReference>
<evidence type="ECO:0000256" key="1">
    <source>
        <dbReference type="SAM" id="MobiDB-lite"/>
    </source>
</evidence>
<dbReference type="GO" id="GO:0003677">
    <property type="term" value="F:DNA binding"/>
    <property type="evidence" value="ECO:0007669"/>
    <property type="project" value="InterPro"/>
</dbReference>
<organism evidence="3">
    <name type="scientific">marine metagenome</name>
    <dbReference type="NCBI Taxonomy" id="408172"/>
    <lineage>
        <taxon>unclassified sequences</taxon>
        <taxon>metagenomes</taxon>
        <taxon>ecological metagenomes</taxon>
    </lineage>
</organism>
<evidence type="ECO:0000259" key="2">
    <source>
        <dbReference type="PROSITE" id="PS50943"/>
    </source>
</evidence>
<evidence type="ECO:0000313" key="3">
    <source>
        <dbReference type="EMBL" id="SVE14254.1"/>
    </source>
</evidence>
<protein>
    <recommendedName>
        <fullName evidence="2">HTH cro/C1-type domain-containing protein</fullName>
    </recommendedName>
</protein>
<name>A0A383B2Y9_9ZZZZ</name>
<dbReference type="EMBL" id="UINC01196994">
    <property type="protein sequence ID" value="SVE14254.1"/>
    <property type="molecule type" value="Genomic_DNA"/>
</dbReference>
<feature type="domain" description="HTH cro/C1-type" evidence="2">
    <location>
        <begin position="1"/>
        <end position="25"/>
    </location>
</feature>
<feature type="non-terminal residue" evidence="3">
    <location>
        <position position="85"/>
    </location>
</feature>
<dbReference type="CDD" id="cd00093">
    <property type="entry name" value="HTH_XRE"/>
    <property type="match status" value="1"/>
</dbReference>
<dbReference type="InterPro" id="IPR010982">
    <property type="entry name" value="Lambda_DNA-bd_dom_sf"/>
</dbReference>
<proteinExistence type="predicted"/>